<evidence type="ECO:0000256" key="1">
    <source>
        <dbReference type="ARBA" id="ARBA00009860"/>
    </source>
</evidence>
<dbReference type="InterPro" id="IPR001040">
    <property type="entry name" value="TIF_eIF_4E"/>
</dbReference>
<dbReference type="Pfam" id="PF01652">
    <property type="entry name" value="IF4E"/>
    <property type="match status" value="1"/>
</dbReference>
<dbReference type="AlphaFoldDB" id="A0A427B3V1"/>
<dbReference type="Gene3D" id="3.30.760.10">
    <property type="entry name" value="RNA Cap, Translation Initiation Factor Eif4e"/>
    <property type="match status" value="1"/>
</dbReference>
<feature type="compositionally biased region" description="Acidic residues" evidence="10">
    <location>
        <begin position="26"/>
        <end position="44"/>
    </location>
</feature>
<dbReference type="EMBL" id="AMZH03000551">
    <property type="protein sequence ID" value="RRT83152.1"/>
    <property type="molecule type" value="Genomic_DNA"/>
</dbReference>
<name>A0A427B3V1_ENSVE</name>
<keyword evidence="5 9" id="KW-0648">Protein biosynthesis</keyword>
<dbReference type="GO" id="GO:0000340">
    <property type="term" value="F:RNA 7-methylguanosine cap binding"/>
    <property type="evidence" value="ECO:0007669"/>
    <property type="project" value="TreeGrafter"/>
</dbReference>
<evidence type="ECO:0000313" key="11">
    <source>
        <dbReference type="EMBL" id="RRT83152.1"/>
    </source>
</evidence>
<proteinExistence type="inferred from homology"/>
<feature type="region of interest" description="Disordered" evidence="10">
    <location>
        <begin position="1"/>
        <end position="60"/>
    </location>
</feature>
<dbReference type="GO" id="GO:0006417">
    <property type="term" value="P:regulation of translation"/>
    <property type="evidence" value="ECO:0007669"/>
    <property type="project" value="UniProtKB-KW"/>
</dbReference>
<evidence type="ECO:0000256" key="6">
    <source>
        <dbReference type="ARBA" id="ARBA00030245"/>
    </source>
</evidence>
<evidence type="ECO:0000256" key="7">
    <source>
        <dbReference type="ARBA" id="ARBA00032656"/>
    </source>
</evidence>
<gene>
    <name evidence="11" type="ORF">B296_00017023</name>
</gene>
<dbReference type="InterPro" id="IPR023398">
    <property type="entry name" value="TIF_eIF4e-like"/>
</dbReference>
<evidence type="ECO:0000256" key="8">
    <source>
        <dbReference type="ARBA" id="ARBA00041713"/>
    </source>
</evidence>
<reference evidence="11 12" key="1">
    <citation type="journal article" date="2014" name="Agronomy (Basel)">
        <title>A Draft Genome Sequence for Ensete ventricosum, the Drought-Tolerant Tree Against Hunger.</title>
        <authorList>
            <person name="Harrison J."/>
            <person name="Moore K.A."/>
            <person name="Paszkiewicz K."/>
            <person name="Jones T."/>
            <person name="Grant M."/>
            <person name="Ambacheew D."/>
            <person name="Muzemil S."/>
            <person name="Studholme D.J."/>
        </authorList>
    </citation>
    <scope>NUCLEOTIDE SEQUENCE [LARGE SCALE GENOMIC DNA]</scope>
</reference>
<dbReference type="PANTHER" id="PTHR11960">
    <property type="entry name" value="EUKARYOTIC TRANSLATION INITIATION FACTOR 4E RELATED"/>
    <property type="match status" value="1"/>
</dbReference>
<protein>
    <recommendedName>
        <fullName evidence="7">eIF-4F 25 kDa subunit</fullName>
    </recommendedName>
    <alternativeName>
        <fullName evidence="8">eIF-4F p26 subunit</fullName>
    </alternativeName>
    <alternativeName>
        <fullName evidence="6">mRNA cap-binding protein</fullName>
    </alternativeName>
</protein>
<keyword evidence="2 9" id="KW-0396">Initiation factor</keyword>
<keyword evidence="3" id="KW-0810">Translation regulation</keyword>
<keyword evidence="4 9" id="KW-0694">RNA-binding</keyword>
<evidence type="ECO:0000256" key="4">
    <source>
        <dbReference type="ARBA" id="ARBA00022884"/>
    </source>
</evidence>
<organism evidence="11 12">
    <name type="scientific">Ensete ventricosum</name>
    <name type="common">Abyssinian banana</name>
    <name type="synonym">Musa ensete</name>
    <dbReference type="NCBI Taxonomy" id="4639"/>
    <lineage>
        <taxon>Eukaryota</taxon>
        <taxon>Viridiplantae</taxon>
        <taxon>Streptophyta</taxon>
        <taxon>Embryophyta</taxon>
        <taxon>Tracheophyta</taxon>
        <taxon>Spermatophyta</taxon>
        <taxon>Magnoliopsida</taxon>
        <taxon>Liliopsida</taxon>
        <taxon>Zingiberales</taxon>
        <taxon>Musaceae</taxon>
        <taxon>Ensete</taxon>
    </lineage>
</organism>
<evidence type="ECO:0000256" key="10">
    <source>
        <dbReference type="SAM" id="MobiDB-lite"/>
    </source>
</evidence>
<dbReference type="GO" id="GO:0016281">
    <property type="term" value="C:eukaryotic translation initiation factor 4F complex"/>
    <property type="evidence" value="ECO:0007669"/>
    <property type="project" value="TreeGrafter"/>
</dbReference>
<sequence length="95" mass="10581">MAEEAGMIAAARASEEEKAREREADPSDEIEEGEIEDGDADSDADAARRGGAQSHPLEHSWTFWFDNPSAKSKQIAWGSSMRPIHTFATVEDFWR</sequence>
<feature type="compositionally biased region" description="Low complexity" evidence="10">
    <location>
        <begin position="1"/>
        <end position="12"/>
    </location>
</feature>
<dbReference type="PANTHER" id="PTHR11960:SF8">
    <property type="entry name" value="EUKARYOTIC TRANSLATION INITIATION FACTOR 4E1-RELATED"/>
    <property type="match status" value="1"/>
</dbReference>
<evidence type="ECO:0000256" key="3">
    <source>
        <dbReference type="ARBA" id="ARBA00022845"/>
    </source>
</evidence>
<feature type="compositionally biased region" description="Basic and acidic residues" evidence="10">
    <location>
        <begin position="13"/>
        <end position="25"/>
    </location>
</feature>
<accession>A0A427B3V1</accession>
<comment type="similarity">
    <text evidence="1 9">Belongs to the eukaryotic initiation factor 4E family.</text>
</comment>
<comment type="caution">
    <text evidence="11">The sequence shown here is derived from an EMBL/GenBank/DDBJ whole genome shotgun (WGS) entry which is preliminary data.</text>
</comment>
<evidence type="ECO:0000313" key="12">
    <source>
        <dbReference type="Proteomes" id="UP000287651"/>
    </source>
</evidence>
<dbReference type="Proteomes" id="UP000287651">
    <property type="component" value="Unassembled WGS sequence"/>
</dbReference>
<evidence type="ECO:0000256" key="5">
    <source>
        <dbReference type="ARBA" id="ARBA00022917"/>
    </source>
</evidence>
<dbReference type="GO" id="GO:0003743">
    <property type="term" value="F:translation initiation factor activity"/>
    <property type="evidence" value="ECO:0007669"/>
    <property type="project" value="UniProtKB-KW"/>
</dbReference>
<dbReference type="SUPFAM" id="SSF55418">
    <property type="entry name" value="eIF4e-like"/>
    <property type="match status" value="1"/>
</dbReference>
<evidence type="ECO:0000256" key="9">
    <source>
        <dbReference type="RuleBase" id="RU004374"/>
    </source>
</evidence>
<evidence type="ECO:0000256" key="2">
    <source>
        <dbReference type="ARBA" id="ARBA00022540"/>
    </source>
</evidence>